<evidence type="ECO:0000313" key="2">
    <source>
        <dbReference type="EMBL" id="MFH8549011.1"/>
    </source>
</evidence>
<dbReference type="Proteomes" id="UP001610818">
    <property type="component" value="Unassembled WGS sequence"/>
</dbReference>
<protein>
    <submittedName>
        <fullName evidence="2">Uncharacterized protein</fullName>
    </submittedName>
</protein>
<keyword evidence="3" id="KW-1185">Reference proteome</keyword>
<accession>A0ABW7QVH9</accession>
<dbReference type="RefSeq" id="WP_397715466.1">
    <property type="nucleotide sequence ID" value="NZ_JBIRGN010000005.1"/>
</dbReference>
<name>A0ABW7QVH9_9ACTN</name>
<evidence type="ECO:0000313" key="3">
    <source>
        <dbReference type="Proteomes" id="UP001610818"/>
    </source>
</evidence>
<sequence>MALVAGGACLGYLLFVGTLIGGLLEPVGTQPPSTNAPAPAGPDTGASQRGSGTPARADAGGSRAGAPSQAGRADRHDRRRPPAGRTAPPAGGPGQ</sequence>
<comment type="caution">
    <text evidence="2">The sequence shown here is derived from an EMBL/GenBank/DDBJ whole genome shotgun (WGS) entry which is preliminary data.</text>
</comment>
<feature type="compositionally biased region" description="Low complexity" evidence="1">
    <location>
        <begin position="54"/>
        <end position="68"/>
    </location>
</feature>
<organism evidence="2 3">
    <name type="scientific">Streptomyces longisporoflavus</name>
    <dbReference type="NCBI Taxonomy" id="28044"/>
    <lineage>
        <taxon>Bacteria</taxon>
        <taxon>Bacillati</taxon>
        <taxon>Actinomycetota</taxon>
        <taxon>Actinomycetes</taxon>
        <taxon>Kitasatosporales</taxon>
        <taxon>Streptomycetaceae</taxon>
        <taxon>Streptomyces</taxon>
    </lineage>
</organism>
<dbReference type="EMBL" id="JBIRGQ010000005">
    <property type="protein sequence ID" value="MFH8549011.1"/>
    <property type="molecule type" value="Genomic_DNA"/>
</dbReference>
<evidence type="ECO:0000256" key="1">
    <source>
        <dbReference type="SAM" id="MobiDB-lite"/>
    </source>
</evidence>
<gene>
    <name evidence="2" type="ORF">ACH4F9_28735</name>
</gene>
<proteinExistence type="predicted"/>
<reference evidence="2 3" key="1">
    <citation type="submission" date="2024-10" db="EMBL/GenBank/DDBJ databases">
        <title>The Natural Products Discovery Center: Release of the First 8490 Sequenced Strains for Exploring Actinobacteria Biosynthetic Diversity.</title>
        <authorList>
            <person name="Kalkreuter E."/>
            <person name="Kautsar S.A."/>
            <person name="Yang D."/>
            <person name="Bader C.D."/>
            <person name="Teijaro C.N."/>
            <person name="Fluegel L."/>
            <person name="Davis C.M."/>
            <person name="Simpson J.R."/>
            <person name="Lauterbach L."/>
            <person name="Steele A.D."/>
            <person name="Gui C."/>
            <person name="Meng S."/>
            <person name="Li G."/>
            <person name="Viehrig K."/>
            <person name="Ye F."/>
            <person name="Su P."/>
            <person name="Kiefer A.F."/>
            <person name="Nichols A."/>
            <person name="Cepeda A.J."/>
            <person name="Yan W."/>
            <person name="Fan B."/>
            <person name="Jiang Y."/>
            <person name="Adhikari A."/>
            <person name="Zheng C.-J."/>
            <person name="Schuster L."/>
            <person name="Cowan T.M."/>
            <person name="Smanski M.J."/>
            <person name="Chevrette M.G."/>
            <person name="De Carvalho L.P.S."/>
            <person name="Shen B."/>
        </authorList>
    </citation>
    <scope>NUCLEOTIDE SEQUENCE [LARGE SCALE GENOMIC DNA]</scope>
    <source>
        <strain evidence="2 3">NPDC017990</strain>
    </source>
</reference>
<feature type="region of interest" description="Disordered" evidence="1">
    <location>
        <begin position="23"/>
        <end position="95"/>
    </location>
</feature>